<dbReference type="Gene3D" id="3.90.1320.10">
    <property type="entry name" value="Outer-capsid protein sigma 3, large lobe"/>
    <property type="match status" value="1"/>
</dbReference>
<dbReference type="EMBL" id="GL377655">
    <property type="protein sequence ID" value="EFJ10180.1"/>
    <property type="molecule type" value="Genomic_DNA"/>
</dbReference>
<evidence type="ECO:0000313" key="2">
    <source>
        <dbReference type="EMBL" id="EFJ10180.1"/>
    </source>
</evidence>
<proteinExistence type="predicted"/>
<organism evidence="3">
    <name type="scientific">Selaginella moellendorffii</name>
    <name type="common">Spikemoss</name>
    <dbReference type="NCBI Taxonomy" id="88036"/>
    <lineage>
        <taxon>Eukaryota</taxon>
        <taxon>Viridiplantae</taxon>
        <taxon>Streptophyta</taxon>
        <taxon>Embryophyta</taxon>
        <taxon>Tracheophyta</taxon>
        <taxon>Lycopodiopsida</taxon>
        <taxon>Selaginellales</taxon>
        <taxon>Selaginellaceae</taxon>
        <taxon>Selaginella</taxon>
    </lineage>
</organism>
<dbReference type="InterPro" id="IPR053168">
    <property type="entry name" value="Glutamic_endopeptidase"/>
</dbReference>
<evidence type="ECO:0000313" key="3">
    <source>
        <dbReference type="Proteomes" id="UP000001514"/>
    </source>
</evidence>
<dbReference type="InterPro" id="IPR004314">
    <property type="entry name" value="Neprosin"/>
</dbReference>
<protein>
    <recommendedName>
        <fullName evidence="1">Neprosin PEP catalytic domain-containing protein</fullName>
    </recommendedName>
</protein>
<feature type="domain" description="Neprosin PEP catalytic" evidence="1">
    <location>
        <begin position="1"/>
        <end position="242"/>
    </location>
</feature>
<accession>D8SZB4</accession>
<dbReference type="Gramene" id="EFJ10180">
    <property type="protein sequence ID" value="EFJ10180"/>
    <property type="gene ID" value="SELMODRAFT_128542"/>
</dbReference>
<keyword evidence="3" id="KW-1185">Reference proteome</keyword>
<dbReference type="Proteomes" id="UP000001514">
    <property type="component" value="Unassembled WGS sequence"/>
</dbReference>
<dbReference type="Pfam" id="PF03080">
    <property type="entry name" value="Neprosin"/>
    <property type="match status" value="1"/>
</dbReference>
<dbReference type="OMA" id="HGDYANT"/>
<evidence type="ECO:0000259" key="1">
    <source>
        <dbReference type="PROSITE" id="PS52045"/>
    </source>
</evidence>
<gene>
    <name evidence="2" type="ORF">SELMODRAFT_128542</name>
</gene>
<reference evidence="2 3" key="1">
    <citation type="journal article" date="2011" name="Science">
        <title>The Selaginella genome identifies genetic changes associated with the evolution of vascular plants.</title>
        <authorList>
            <person name="Banks J.A."/>
            <person name="Nishiyama T."/>
            <person name="Hasebe M."/>
            <person name="Bowman J.L."/>
            <person name="Gribskov M."/>
            <person name="dePamphilis C."/>
            <person name="Albert V.A."/>
            <person name="Aono N."/>
            <person name="Aoyama T."/>
            <person name="Ambrose B.A."/>
            <person name="Ashton N.W."/>
            <person name="Axtell M.J."/>
            <person name="Barker E."/>
            <person name="Barker M.S."/>
            <person name="Bennetzen J.L."/>
            <person name="Bonawitz N.D."/>
            <person name="Chapple C."/>
            <person name="Cheng C."/>
            <person name="Correa L.G."/>
            <person name="Dacre M."/>
            <person name="DeBarry J."/>
            <person name="Dreyer I."/>
            <person name="Elias M."/>
            <person name="Engstrom E.M."/>
            <person name="Estelle M."/>
            <person name="Feng L."/>
            <person name="Finet C."/>
            <person name="Floyd S.K."/>
            <person name="Frommer W.B."/>
            <person name="Fujita T."/>
            <person name="Gramzow L."/>
            <person name="Gutensohn M."/>
            <person name="Harholt J."/>
            <person name="Hattori M."/>
            <person name="Heyl A."/>
            <person name="Hirai T."/>
            <person name="Hiwatashi Y."/>
            <person name="Ishikawa M."/>
            <person name="Iwata M."/>
            <person name="Karol K.G."/>
            <person name="Koehler B."/>
            <person name="Kolukisaoglu U."/>
            <person name="Kubo M."/>
            <person name="Kurata T."/>
            <person name="Lalonde S."/>
            <person name="Li K."/>
            <person name="Li Y."/>
            <person name="Litt A."/>
            <person name="Lyons E."/>
            <person name="Manning G."/>
            <person name="Maruyama T."/>
            <person name="Michael T.P."/>
            <person name="Mikami K."/>
            <person name="Miyazaki S."/>
            <person name="Morinaga S."/>
            <person name="Murata T."/>
            <person name="Mueller-Roeber B."/>
            <person name="Nelson D.R."/>
            <person name="Obara M."/>
            <person name="Oguri Y."/>
            <person name="Olmstead R.G."/>
            <person name="Onodera N."/>
            <person name="Petersen B.L."/>
            <person name="Pils B."/>
            <person name="Prigge M."/>
            <person name="Rensing S.A."/>
            <person name="Riano-Pachon D.M."/>
            <person name="Roberts A.W."/>
            <person name="Sato Y."/>
            <person name="Scheller H.V."/>
            <person name="Schulz B."/>
            <person name="Schulz C."/>
            <person name="Shakirov E.V."/>
            <person name="Shibagaki N."/>
            <person name="Shinohara N."/>
            <person name="Shippen D.E."/>
            <person name="Soerensen I."/>
            <person name="Sotooka R."/>
            <person name="Sugimoto N."/>
            <person name="Sugita M."/>
            <person name="Sumikawa N."/>
            <person name="Tanurdzic M."/>
            <person name="Theissen G."/>
            <person name="Ulvskov P."/>
            <person name="Wakazuki S."/>
            <person name="Weng J.K."/>
            <person name="Willats W.W."/>
            <person name="Wipf D."/>
            <person name="Wolf P.G."/>
            <person name="Yang L."/>
            <person name="Zimmer A.D."/>
            <person name="Zhu Q."/>
            <person name="Mitros T."/>
            <person name="Hellsten U."/>
            <person name="Loque D."/>
            <person name="Otillar R."/>
            <person name="Salamov A."/>
            <person name="Schmutz J."/>
            <person name="Shapiro H."/>
            <person name="Lindquist E."/>
            <person name="Lucas S."/>
            <person name="Rokhsar D."/>
            <person name="Grigoriev I.V."/>
        </authorList>
    </citation>
    <scope>NUCLEOTIDE SEQUENCE [LARGE SCALE GENOMIC DNA]</scope>
</reference>
<dbReference type="STRING" id="88036.D8SZB4"/>
<name>D8SZB4_SELML</name>
<dbReference type="PANTHER" id="PTHR31589:SF110">
    <property type="entry name" value="PROTEIN, PUTATIVE (DUF239)-RELATED"/>
    <property type="match status" value="1"/>
</dbReference>
<dbReference type="HOGENOM" id="CLU_030538_4_0_1"/>
<dbReference type="InParanoid" id="D8SZB4"/>
<dbReference type="PANTHER" id="PTHR31589">
    <property type="entry name" value="PROTEIN, PUTATIVE (DUF239)-RELATED-RELATED"/>
    <property type="match status" value="1"/>
</dbReference>
<dbReference type="KEGG" id="smo:SELMODRAFT_128542"/>
<sequence>MYIKQQAGVLAEGKFLGAKATLNVWLPVVEVSKEYSASFISLFSNNNTKVIEAGVHVYPGLYKEVNQSLRIFTYWTVDGFHKTGCYNQECKGFVKTNKQVTLGASLPPPFSSINGDQYTMDVSIAKEKKSGKWWLTFADLVIGYWPADMLEDFASVVQWGGEVMNTKPSNRHTRTQMGSGNFAESGASWASFISDLKVLTQFNHSVEPAKLSTYATHPECYNSLLTKGGVYYGGPGLSAFCK</sequence>
<dbReference type="eggNOG" id="ENOG502QVB2">
    <property type="taxonomic scope" value="Eukaryota"/>
</dbReference>
<dbReference type="PROSITE" id="PS52045">
    <property type="entry name" value="NEPROSIN_PEP_CD"/>
    <property type="match status" value="1"/>
</dbReference>
<dbReference type="AlphaFoldDB" id="D8SZB4"/>